<organism evidence="3 4">
    <name type="scientific">Halosaccharopolyspora lacisalsi</name>
    <dbReference type="NCBI Taxonomy" id="1000566"/>
    <lineage>
        <taxon>Bacteria</taxon>
        <taxon>Bacillati</taxon>
        <taxon>Actinomycetota</taxon>
        <taxon>Actinomycetes</taxon>
        <taxon>Pseudonocardiales</taxon>
        <taxon>Pseudonocardiaceae</taxon>
        <taxon>Halosaccharopolyspora</taxon>
    </lineage>
</organism>
<evidence type="ECO:0000313" key="4">
    <source>
        <dbReference type="Proteomes" id="UP000569329"/>
    </source>
</evidence>
<dbReference type="PANTHER" id="PTHR23150">
    <property type="entry name" value="SULFATASE MODIFYING FACTOR 1, 2"/>
    <property type="match status" value="1"/>
</dbReference>
<dbReference type="AlphaFoldDB" id="A0A839E6H7"/>
<protein>
    <submittedName>
        <fullName evidence="3">Formylglycine-generating enzyme required for sulfatase activity</fullName>
    </submittedName>
</protein>
<evidence type="ECO:0000313" key="3">
    <source>
        <dbReference type="EMBL" id="MBA8827307.1"/>
    </source>
</evidence>
<dbReference type="GO" id="GO:0120147">
    <property type="term" value="F:formylglycine-generating oxidase activity"/>
    <property type="evidence" value="ECO:0007669"/>
    <property type="project" value="TreeGrafter"/>
</dbReference>
<dbReference type="InterPro" id="IPR042095">
    <property type="entry name" value="SUMF_sf"/>
</dbReference>
<dbReference type="SUPFAM" id="SSF56436">
    <property type="entry name" value="C-type lectin-like"/>
    <property type="match status" value="1"/>
</dbReference>
<name>A0A839E6H7_9PSEU</name>
<dbReference type="Gene3D" id="3.90.1580.10">
    <property type="entry name" value="paralog of FGE (formylglycine-generating enzyme)"/>
    <property type="match status" value="1"/>
</dbReference>
<dbReference type="InterPro" id="IPR005532">
    <property type="entry name" value="SUMF_dom"/>
</dbReference>
<accession>A0A839E6H7</accession>
<dbReference type="InterPro" id="IPR051043">
    <property type="entry name" value="Sulfatase_Mod_Factor_Kinase"/>
</dbReference>
<proteinExistence type="predicted"/>
<gene>
    <name evidence="3" type="ORF">FHX42_004691</name>
</gene>
<feature type="domain" description="Sulfatase-modifying factor enzyme-like" evidence="2">
    <location>
        <begin position="32"/>
        <end position="106"/>
    </location>
</feature>
<dbReference type="Pfam" id="PF03781">
    <property type="entry name" value="FGE-sulfatase"/>
    <property type="match status" value="1"/>
</dbReference>
<reference evidence="3 4" key="1">
    <citation type="submission" date="2020-07" db="EMBL/GenBank/DDBJ databases">
        <title>Sequencing the genomes of 1000 actinobacteria strains.</title>
        <authorList>
            <person name="Klenk H.-P."/>
        </authorList>
    </citation>
    <scope>NUCLEOTIDE SEQUENCE [LARGE SCALE GENOMIC DNA]</scope>
    <source>
        <strain evidence="3 4">DSM 45975</strain>
    </source>
</reference>
<keyword evidence="4" id="KW-1185">Reference proteome</keyword>
<dbReference type="PANTHER" id="PTHR23150:SF19">
    <property type="entry name" value="FORMYLGLYCINE-GENERATING ENZYME"/>
    <property type="match status" value="1"/>
</dbReference>
<evidence type="ECO:0000256" key="1">
    <source>
        <dbReference type="SAM" id="MobiDB-lite"/>
    </source>
</evidence>
<dbReference type="Proteomes" id="UP000569329">
    <property type="component" value="Unassembled WGS sequence"/>
</dbReference>
<feature type="region of interest" description="Disordered" evidence="1">
    <location>
        <begin position="19"/>
        <end position="41"/>
    </location>
</feature>
<sequence>MGTRLPRRYDGPALRTARRDRLASPQLARADPRRGGGKRPNAWGLHDMLGNVWEWCWDLYDPEVYGAYRVLRGGGWFDEHWSCRASVRRRSHPTFRTDDVGFRIARSLR</sequence>
<comment type="caution">
    <text evidence="3">The sequence shown here is derived from an EMBL/GenBank/DDBJ whole genome shotgun (WGS) entry which is preliminary data.</text>
</comment>
<dbReference type="EMBL" id="JACGWZ010000007">
    <property type="protein sequence ID" value="MBA8827307.1"/>
    <property type="molecule type" value="Genomic_DNA"/>
</dbReference>
<evidence type="ECO:0000259" key="2">
    <source>
        <dbReference type="Pfam" id="PF03781"/>
    </source>
</evidence>
<dbReference type="InterPro" id="IPR016187">
    <property type="entry name" value="CTDL_fold"/>
</dbReference>